<feature type="domain" description="EamA" evidence="2">
    <location>
        <begin position="160"/>
        <end position="284"/>
    </location>
</feature>
<dbReference type="InterPro" id="IPR037185">
    <property type="entry name" value="EmrE-like"/>
</dbReference>
<keyword evidence="1" id="KW-0472">Membrane</keyword>
<feature type="transmembrane region" description="Helical" evidence="1">
    <location>
        <begin position="74"/>
        <end position="92"/>
    </location>
</feature>
<keyword evidence="4" id="KW-1185">Reference proteome</keyword>
<evidence type="ECO:0000256" key="1">
    <source>
        <dbReference type="SAM" id="Phobius"/>
    </source>
</evidence>
<dbReference type="SUPFAM" id="SSF103481">
    <property type="entry name" value="Multidrug resistance efflux transporter EmrE"/>
    <property type="match status" value="2"/>
</dbReference>
<feature type="transmembrane region" description="Helical" evidence="1">
    <location>
        <begin position="129"/>
        <end position="148"/>
    </location>
</feature>
<feature type="transmembrane region" description="Helical" evidence="1">
    <location>
        <begin position="12"/>
        <end position="30"/>
    </location>
</feature>
<keyword evidence="1" id="KW-0812">Transmembrane</keyword>
<evidence type="ECO:0000259" key="2">
    <source>
        <dbReference type="Pfam" id="PF00892"/>
    </source>
</evidence>
<sequence>MSTPSQHAAGNLRSIVNMLLAVMFFALMDAVLKTLSGHYPPLQIACLRGATALPLVLAWIQWRRGWHTLRQLRWSLHILRGCLGITMLALFTRGVSELPLSATYTLFFIAPMLITALSVPVLKERVPKAHWWAIAAGFGGVLVALRPSGEELQAGFVTVGGLAVLAAALCYAVAAVAGRLVSRTDSSESMILTMMVFMTVGGGLLAAPHWVPVSLEHAGLLLALAVTGFLGQLTINEAFRHGQASAVAPFEYTALAWGVGLDWLVWQTLPASHTWLGAAIIVGSGLYLVRREKRISEVHANAEHP</sequence>
<comment type="caution">
    <text evidence="3">The sequence shown here is derived from an EMBL/GenBank/DDBJ whole genome shotgun (WGS) entry which is preliminary data.</text>
</comment>
<dbReference type="PANTHER" id="PTHR22911:SF103">
    <property type="entry name" value="BLR2811 PROTEIN"/>
    <property type="match status" value="1"/>
</dbReference>
<name>A0A7Y8H066_9BURK</name>
<dbReference type="PANTHER" id="PTHR22911">
    <property type="entry name" value="ACYL-MALONYL CONDENSING ENZYME-RELATED"/>
    <property type="match status" value="1"/>
</dbReference>
<dbReference type="Pfam" id="PF00892">
    <property type="entry name" value="EamA"/>
    <property type="match status" value="2"/>
</dbReference>
<dbReference type="RefSeq" id="WP_177137496.1">
    <property type="nucleotide sequence ID" value="NZ_VYGV01000016.1"/>
</dbReference>
<organism evidence="3 4">
    <name type="scientific">Hydrogenophaga aromaticivorans</name>
    <dbReference type="NCBI Taxonomy" id="2610898"/>
    <lineage>
        <taxon>Bacteria</taxon>
        <taxon>Pseudomonadati</taxon>
        <taxon>Pseudomonadota</taxon>
        <taxon>Betaproteobacteria</taxon>
        <taxon>Burkholderiales</taxon>
        <taxon>Comamonadaceae</taxon>
        <taxon>Hydrogenophaga</taxon>
    </lineage>
</organism>
<evidence type="ECO:0000313" key="4">
    <source>
        <dbReference type="Proteomes" id="UP000545507"/>
    </source>
</evidence>
<feature type="transmembrane region" description="Helical" evidence="1">
    <location>
        <begin position="272"/>
        <end position="289"/>
    </location>
</feature>
<gene>
    <name evidence="3" type="ORF">F3K02_20605</name>
</gene>
<dbReference type="EMBL" id="VYGV01000016">
    <property type="protein sequence ID" value="NWF47633.1"/>
    <property type="molecule type" value="Genomic_DNA"/>
</dbReference>
<reference evidence="3 4" key="1">
    <citation type="submission" date="2019-09" db="EMBL/GenBank/DDBJ databases">
        <title>Hydrogenophaga aromatica sp. nov., isolated from a para-xylene-degrading enrichment culture.</title>
        <authorList>
            <person name="Tancsics A."/>
            <person name="Banerjee S."/>
        </authorList>
    </citation>
    <scope>NUCLEOTIDE SEQUENCE [LARGE SCALE GENOMIC DNA]</scope>
    <source>
        <strain evidence="3 4">D2P1</strain>
    </source>
</reference>
<accession>A0A7Y8H066</accession>
<feature type="transmembrane region" description="Helical" evidence="1">
    <location>
        <begin position="104"/>
        <end position="122"/>
    </location>
</feature>
<dbReference type="Proteomes" id="UP000545507">
    <property type="component" value="Unassembled WGS sequence"/>
</dbReference>
<evidence type="ECO:0000313" key="3">
    <source>
        <dbReference type="EMBL" id="NWF47633.1"/>
    </source>
</evidence>
<feature type="transmembrane region" description="Helical" evidence="1">
    <location>
        <begin position="190"/>
        <end position="211"/>
    </location>
</feature>
<feature type="domain" description="EamA" evidence="2">
    <location>
        <begin position="14"/>
        <end position="145"/>
    </location>
</feature>
<dbReference type="AlphaFoldDB" id="A0A7Y8H066"/>
<feature type="transmembrane region" description="Helical" evidence="1">
    <location>
        <begin position="154"/>
        <end position="178"/>
    </location>
</feature>
<feature type="transmembrane region" description="Helical" evidence="1">
    <location>
        <begin position="42"/>
        <end position="62"/>
    </location>
</feature>
<feature type="transmembrane region" description="Helical" evidence="1">
    <location>
        <begin position="247"/>
        <end position="266"/>
    </location>
</feature>
<protein>
    <submittedName>
        <fullName evidence="3">DMT family transporter</fullName>
    </submittedName>
</protein>
<keyword evidence="1" id="KW-1133">Transmembrane helix</keyword>
<proteinExistence type="predicted"/>
<dbReference type="GO" id="GO:0016020">
    <property type="term" value="C:membrane"/>
    <property type="evidence" value="ECO:0007669"/>
    <property type="project" value="InterPro"/>
</dbReference>
<feature type="transmembrane region" description="Helical" evidence="1">
    <location>
        <begin position="217"/>
        <end position="235"/>
    </location>
</feature>
<dbReference type="InterPro" id="IPR000620">
    <property type="entry name" value="EamA_dom"/>
</dbReference>